<dbReference type="InterPro" id="IPR014710">
    <property type="entry name" value="RmlC-like_jellyroll"/>
</dbReference>
<evidence type="ECO:0000313" key="1">
    <source>
        <dbReference type="EMBL" id="AEG31569.1"/>
    </source>
</evidence>
<dbReference type="InterPro" id="IPR011051">
    <property type="entry name" value="RmlC_Cupin_sf"/>
</dbReference>
<dbReference type="HOGENOM" id="CLU_044268_0_0_6"/>
<gene>
    <name evidence="1" type="ordered locus">Thicy_0797</name>
</gene>
<dbReference type="PANTHER" id="PTHR41517:SF1">
    <property type="entry name" value="CUPIN"/>
    <property type="match status" value="1"/>
</dbReference>
<accession>F6DCI3</accession>
<dbReference type="GO" id="GO:0051213">
    <property type="term" value="F:dioxygenase activity"/>
    <property type="evidence" value="ECO:0007669"/>
    <property type="project" value="InterPro"/>
</dbReference>
<dbReference type="STRING" id="717773.Thicy_0797"/>
<organism evidence="1 2">
    <name type="scientific">Thiomicrospira cyclica (strain DSM 14477 / JCM 11371 / ALM1)</name>
    <name type="common">Thioalkalimicrobium cyclicum</name>
    <dbReference type="NCBI Taxonomy" id="717773"/>
    <lineage>
        <taxon>Bacteria</taxon>
        <taxon>Pseudomonadati</taxon>
        <taxon>Pseudomonadota</taxon>
        <taxon>Gammaproteobacteria</taxon>
        <taxon>Thiotrichales</taxon>
        <taxon>Piscirickettsiaceae</taxon>
        <taxon>Thiomicrospira</taxon>
    </lineage>
</organism>
<proteinExistence type="predicted"/>
<dbReference type="RefSeq" id="WP_013835348.1">
    <property type="nucleotide sequence ID" value="NC_015581.1"/>
</dbReference>
<dbReference type="EMBL" id="CP002776">
    <property type="protein sequence ID" value="AEG31569.1"/>
    <property type="molecule type" value="Genomic_DNA"/>
</dbReference>
<keyword evidence="2" id="KW-1185">Reference proteome</keyword>
<protein>
    <recommendedName>
        <fullName evidence="3">Cupin 2 conserved barrel domain protein</fullName>
    </recommendedName>
</protein>
<dbReference type="PANTHER" id="PTHR41517">
    <property type="entry name" value="1,2-DIOXYGENASE PROTEIN-RELATED"/>
    <property type="match status" value="1"/>
</dbReference>
<dbReference type="SUPFAM" id="SSF51182">
    <property type="entry name" value="RmlC-like cupins"/>
    <property type="match status" value="1"/>
</dbReference>
<name>F6DCI3_THICA</name>
<dbReference type="InterPro" id="IPR047183">
    <property type="entry name" value="GDO-like"/>
</dbReference>
<dbReference type="KEGG" id="tcy:Thicy_0797"/>
<dbReference type="AlphaFoldDB" id="F6DCI3"/>
<evidence type="ECO:0000313" key="2">
    <source>
        <dbReference type="Proteomes" id="UP000009232"/>
    </source>
</evidence>
<dbReference type="Proteomes" id="UP000009232">
    <property type="component" value="Chromosome"/>
</dbReference>
<dbReference type="eggNOG" id="COG3435">
    <property type="taxonomic scope" value="Bacteria"/>
</dbReference>
<evidence type="ECO:0008006" key="3">
    <source>
        <dbReference type="Google" id="ProtNLM"/>
    </source>
</evidence>
<sequence>MLSRQPIEQIQQQSQQQWQRHAQFKEYMSAVNPPMPKIEVNFFDHTLHEQGATRVIPFDLSAQLETAYPASTPNLMANFIRILDGTSLRTDAQATSHMFYVIKGCGRTQMQNGTIEWKEGDLFTLPAVPDALHSASCDSALYWVHDQPLLDYLGVMPKQQHFEPVLYTKDVLDNELAKVRAEGTGRNRTGVLLSNPNFPLTMTLTHTLWSLYNALPAGIAQKPHRHNSIAVDYVVSAGPDTYTLIGKSLDENGQIVDPIKAPWVAGSVFITPPGWWHSHHNLSDEDAVVLPIQDAGLIMNMQILDFQYVK</sequence>
<dbReference type="Gene3D" id="2.60.120.10">
    <property type="entry name" value="Jelly Rolls"/>
    <property type="match status" value="2"/>
</dbReference>
<dbReference type="OrthoDB" id="285029at2"/>
<reference evidence="1 2" key="1">
    <citation type="submission" date="2011-05" db="EMBL/GenBank/DDBJ databases">
        <title>Complete sequence of Thioalkalimicrobium cyclicum ALM1.</title>
        <authorList>
            <consortium name="US DOE Joint Genome Institute"/>
            <person name="Lucas S."/>
            <person name="Han J."/>
            <person name="Lapidus A."/>
            <person name="Cheng J.-F."/>
            <person name="Goodwin L."/>
            <person name="Pitluck S."/>
            <person name="Peters L."/>
            <person name="Mikhailova N."/>
            <person name="Davenport K."/>
            <person name="Han C."/>
            <person name="Tapia R."/>
            <person name="Land M."/>
            <person name="Hauser L."/>
            <person name="Kyrpides N."/>
            <person name="Ivanova N."/>
            <person name="Pagani I."/>
            <person name="Kappler U."/>
            <person name="Woyke T."/>
        </authorList>
    </citation>
    <scope>NUCLEOTIDE SEQUENCE [LARGE SCALE GENOMIC DNA]</scope>
    <source>
        <strain evidence="2">DSM 14477 / JCM 11371 / ALM1</strain>
    </source>
</reference>